<evidence type="ECO:0000256" key="1">
    <source>
        <dbReference type="ARBA" id="ARBA00012513"/>
    </source>
</evidence>
<dbReference type="PANTHER" id="PTHR24346">
    <property type="entry name" value="MAP/MICROTUBULE AFFINITY-REGULATING KINASE"/>
    <property type="match status" value="1"/>
</dbReference>
<dbReference type="Pfam" id="PF00069">
    <property type="entry name" value="Pkinase"/>
    <property type="match status" value="1"/>
</dbReference>
<dbReference type="InParanoid" id="G1KCA0"/>
<dbReference type="STRING" id="28377.ENSACAP00000003732"/>
<reference evidence="8" key="2">
    <citation type="submission" date="2025-08" db="UniProtKB">
        <authorList>
            <consortium name="Ensembl"/>
        </authorList>
    </citation>
    <scope>IDENTIFICATION</scope>
</reference>
<keyword evidence="3" id="KW-0808">Transferase</keyword>
<keyword evidence="4" id="KW-0547">Nucleotide-binding</keyword>
<organism evidence="8 9">
    <name type="scientific">Anolis carolinensis</name>
    <name type="common">Green anole</name>
    <name type="synonym">American chameleon</name>
    <dbReference type="NCBI Taxonomy" id="28377"/>
    <lineage>
        <taxon>Eukaryota</taxon>
        <taxon>Metazoa</taxon>
        <taxon>Chordata</taxon>
        <taxon>Craniata</taxon>
        <taxon>Vertebrata</taxon>
        <taxon>Euteleostomi</taxon>
        <taxon>Lepidosauria</taxon>
        <taxon>Squamata</taxon>
        <taxon>Bifurcata</taxon>
        <taxon>Unidentata</taxon>
        <taxon>Episquamata</taxon>
        <taxon>Toxicofera</taxon>
        <taxon>Iguania</taxon>
        <taxon>Dactyloidae</taxon>
        <taxon>Anolis</taxon>
    </lineage>
</organism>
<dbReference type="GO" id="GO:0005524">
    <property type="term" value="F:ATP binding"/>
    <property type="evidence" value="ECO:0007669"/>
    <property type="project" value="UniProtKB-KW"/>
</dbReference>
<feature type="domain" description="Protein kinase" evidence="7">
    <location>
        <begin position="1"/>
        <end position="94"/>
    </location>
</feature>
<dbReference type="InterPro" id="IPR000719">
    <property type="entry name" value="Prot_kinase_dom"/>
</dbReference>
<evidence type="ECO:0000256" key="4">
    <source>
        <dbReference type="ARBA" id="ARBA00022741"/>
    </source>
</evidence>
<keyword evidence="9" id="KW-1185">Reference proteome</keyword>
<evidence type="ECO:0000256" key="2">
    <source>
        <dbReference type="ARBA" id="ARBA00022527"/>
    </source>
</evidence>
<keyword evidence="5" id="KW-0418">Kinase</keyword>
<dbReference type="InterPro" id="IPR011009">
    <property type="entry name" value="Kinase-like_dom_sf"/>
</dbReference>
<evidence type="ECO:0000313" key="9">
    <source>
        <dbReference type="Proteomes" id="UP000001646"/>
    </source>
</evidence>
<dbReference type="EC" id="2.7.11.1" evidence="1"/>
<dbReference type="HOGENOM" id="CLU_000288_63_0_1"/>
<keyword evidence="6" id="KW-0067">ATP-binding</keyword>
<evidence type="ECO:0000256" key="5">
    <source>
        <dbReference type="ARBA" id="ARBA00022777"/>
    </source>
</evidence>
<dbReference type="Bgee" id="ENSACAG00000003806">
    <property type="expression patterns" value="Expressed in kidney"/>
</dbReference>
<dbReference type="eggNOG" id="KOG0583">
    <property type="taxonomic scope" value="Eukaryota"/>
</dbReference>
<dbReference type="Gene3D" id="1.10.510.10">
    <property type="entry name" value="Transferase(Phosphotransferase) domain 1"/>
    <property type="match status" value="1"/>
</dbReference>
<dbReference type="AlphaFoldDB" id="G1KCA0"/>
<dbReference type="Proteomes" id="UP000001646">
    <property type="component" value="Chromosome 1"/>
</dbReference>
<evidence type="ECO:0000256" key="3">
    <source>
        <dbReference type="ARBA" id="ARBA00022679"/>
    </source>
</evidence>
<proteinExistence type="predicted"/>
<dbReference type="PROSITE" id="PS50011">
    <property type="entry name" value="PROTEIN_KINASE_DOM"/>
    <property type="match status" value="1"/>
</dbReference>
<dbReference type="GO" id="GO:0004674">
    <property type="term" value="F:protein serine/threonine kinase activity"/>
    <property type="evidence" value="ECO:0007669"/>
    <property type="project" value="UniProtKB-KW"/>
</dbReference>
<reference evidence="8 9" key="1">
    <citation type="submission" date="2009-12" db="EMBL/GenBank/DDBJ databases">
        <title>The Genome Sequence of Anolis carolinensis (Green Anole Lizard).</title>
        <authorList>
            <consortium name="The Genome Sequencing Platform"/>
            <person name="Di Palma F."/>
            <person name="Alfoldi J."/>
            <person name="Heiman D."/>
            <person name="Young S."/>
            <person name="Grabherr M."/>
            <person name="Johnson J."/>
            <person name="Lander E.S."/>
            <person name="Lindblad-Toh K."/>
        </authorList>
    </citation>
    <scope>NUCLEOTIDE SEQUENCE [LARGE SCALE GENOMIC DNA]</scope>
    <source>
        <strain evidence="8 9">JBL SC #1</strain>
    </source>
</reference>
<keyword evidence="2" id="KW-0723">Serine/threonine-protein kinase</keyword>
<accession>G1KCA0</accession>
<sequence>MIKHPNIVQLYETLETDNSYYMVMELCLGGDLMDRICEKKKLEEREVKKYMRQIMSAVEHLHRHGIVHRYKLYFSKVKYIKFKKKFSKKNIRVS</sequence>
<protein>
    <recommendedName>
        <fullName evidence="1">non-specific serine/threonine protein kinase</fullName>
        <ecNumber evidence="1">2.7.11.1</ecNumber>
    </recommendedName>
</protein>
<dbReference type="SUPFAM" id="SSF56112">
    <property type="entry name" value="Protein kinase-like (PK-like)"/>
    <property type="match status" value="1"/>
</dbReference>
<name>G1KCA0_ANOCA</name>
<evidence type="ECO:0000313" key="8">
    <source>
        <dbReference type="Ensembl" id="ENSACAP00000003732.3"/>
    </source>
</evidence>
<evidence type="ECO:0000256" key="6">
    <source>
        <dbReference type="ARBA" id="ARBA00022840"/>
    </source>
</evidence>
<dbReference type="PANTHER" id="PTHR24346:SF101">
    <property type="entry name" value="PROTEIN KINASE DOMAIN-CONTAINING PROTEIN"/>
    <property type="match status" value="1"/>
</dbReference>
<reference evidence="8" key="3">
    <citation type="submission" date="2025-09" db="UniProtKB">
        <authorList>
            <consortium name="Ensembl"/>
        </authorList>
    </citation>
    <scope>IDENTIFICATION</scope>
</reference>
<evidence type="ECO:0000259" key="7">
    <source>
        <dbReference type="PROSITE" id="PS50011"/>
    </source>
</evidence>
<dbReference type="GeneTree" id="ENSGT00940000164803"/>
<dbReference type="Ensembl" id="ENSACAT00000003823.3">
    <property type="protein sequence ID" value="ENSACAP00000003732.3"/>
    <property type="gene ID" value="ENSACAG00000003806.3"/>
</dbReference>